<reference evidence="2 3" key="1">
    <citation type="journal article" date="2009" name="Science">
        <title>Green evolution and dynamic adaptations revealed by genomes of the marine picoeukaryotes Micromonas.</title>
        <authorList>
            <person name="Worden A.Z."/>
            <person name="Lee J.H."/>
            <person name="Mock T."/>
            <person name="Rouze P."/>
            <person name="Simmons M.P."/>
            <person name="Aerts A.L."/>
            <person name="Allen A.E."/>
            <person name="Cuvelier M.L."/>
            <person name="Derelle E."/>
            <person name="Everett M.V."/>
            <person name="Foulon E."/>
            <person name="Grimwood J."/>
            <person name="Gundlach H."/>
            <person name="Henrissat B."/>
            <person name="Napoli C."/>
            <person name="McDonald S.M."/>
            <person name="Parker M.S."/>
            <person name="Rombauts S."/>
            <person name="Salamov A."/>
            <person name="Von Dassow P."/>
            <person name="Badger J.H."/>
            <person name="Coutinho P.M."/>
            <person name="Demir E."/>
            <person name="Dubchak I."/>
            <person name="Gentemann C."/>
            <person name="Eikrem W."/>
            <person name="Gready J.E."/>
            <person name="John U."/>
            <person name="Lanier W."/>
            <person name="Lindquist E.A."/>
            <person name="Lucas S."/>
            <person name="Mayer K.F."/>
            <person name="Moreau H."/>
            <person name="Not F."/>
            <person name="Otillar R."/>
            <person name="Panaud O."/>
            <person name="Pangilinan J."/>
            <person name="Paulsen I."/>
            <person name="Piegu B."/>
            <person name="Poliakov A."/>
            <person name="Robbens S."/>
            <person name="Schmutz J."/>
            <person name="Toulza E."/>
            <person name="Wyss T."/>
            <person name="Zelensky A."/>
            <person name="Zhou K."/>
            <person name="Armbrust E.V."/>
            <person name="Bhattacharya D."/>
            <person name="Goodenough U.W."/>
            <person name="Van de Peer Y."/>
            <person name="Grigoriev I.V."/>
        </authorList>
    </citation>
    <scope>NUCLEOTIDE SEQUENCE [LARGE SCALE GENOMIC DNA]</scope>
    <source>
        <strain evidence="3">RCC299 / NOUM17</strain>
    </source>
</reference>
<dbReference type="RefSeq" id="XP_002506946.1">
    <property type="nucleotide sequence ID" value="XM_002506900.1"/>
</dbReference>
<evidence type="ECO:0000313" key="3">
    <source>
        <dbReference type="Proteomes" id="UP000002009"/>
    </source>
</evidence>
<dbReference type="InParanoid" id="C1EJK9"/>
<dbReference type="EMBL" id="CP001335">
    <property type="protein sequence ID" value="ACO68204.1"/>
    <property type="molecule type" value="Genomic_DNA"/>
</dbReference>
<dbReference type="InterPro" id="IPR029063">
    <property type="entry name" value="SAM-dependent_MTases_sf"/>
</dbReference>
<dbReference type="Proteomes" id="UP000002009">
    <property type="component" value="Chromosome 17"/>
</dbReference>
<name>C1EJK9_MICCC</name>
<feature type="transmembrane region" description="Helical" evidence="1">
    <location>
        <begin position="12"/>
        <end position="30"/>
    </location>
</feature>
<keyword evidence="1" id="KW-1133">Transmembrane helix</keyword>
<evidence type="ECO:0000256" key="1">
    <source>
        <dbReference type="SAM" id="Phobius"/>
    </source>
</evidence>
<keyword evidence="1" id="KW-0472">Membrane</keyword>
<evidence type="ECO:0000313" key="2">
    <source>
        <dbReference type="EMBL" id="ACO68204.1"/>
    </source>
</evidence>
<dbReference type="Gene3D" id="3.40.50.150">
    <property type="entry name" value="Vaccinia Virus protein VP39"/>
    <property type="match status" value="1"/>
</dbReference>
<organism evidence="2 3">
    <name type="scientific">Micromonas commoda (strain RCC299 / NOUM17 / CCMP2709)</name>
    <name type="common">Picoplanktonic green alga</name>
    <dbReference type="NCBI Taxonomy" id="296587"/>
    <lineage>
        <taxon>Eukaryota</taxon>
        <taxon>Viridiplantae</taxon>
        <taxon>Chlorophyta</taxon>
        <taxon>Mamiellophyceae</taxon>
        <taxon>Mamiellales</taxon>
        <taxon>Mamiellaceae</taxon>
        <taxon>Micromonas</taxon>
    </lineage>
</organism>
<evidence type="ECO:0008006" key="4">
    <source>
        <dbReference type="Google" id="ProtNLM"/>
    </source>
</evidence>
<keyword evidence="3" id="KW-1185">Reference proteome</keyword>
<accession>C1EJK9</accession>
<dbReference type="KEGG" id="mis:MICPUN_64974"/>
<keyword evidence="1" id="KW-0812">Transmembrane</keyword>
<proteinExistence type="predicted"/>
<sequence length="382" mass="43135">MSASLCHAQQKQLAISFSLVLLFCIISLRYTSRNVPSHRPVAFVDAPSPLSIKPCPVHSRDLEVYKRPIDGRRQLCAESSQGAGGTRCMSPYGTLQPIWMYDWGKVSVDWETKTFRHLFRPERQFSLLRDFHKYEHDGPCPKRSDVDVDYYQRAALTMATLEAARESFVMFELGGGTCRWIIDAFRFIGMNRPYIPVTASCVEADPLTVEYARATLELNGLSHSTAYLYHGAVSTKDAETQLSRKNNALSYGGFDGRGIDDTASRVSTFSLGTLLSQFWMVDHVDIDCNGCEDQLFGDESTLQVMTERVKSIFVETHTAQKHEVVKDGLDSKGWLKDCPFYLDFPEQDPVSGEVSPVDKGQGEFIPELAGYFWCLNPRYHLM</sequence>
<dbReference type="GeneID" id="8249923"/>
<dbReference type="AlphaFoldDB" id="C1EJK9"/>
<protein>
    <recommendedName>
        <fullName evidence="4">Methyltransferase</fullName>
    </recommendedName>
</protein>
<gene>
    <name evidence="2" type="ORF">MICPUN_64974</name>
</gene>
<dbReference type="SUPFAM" id="SSF53335">
    <property type="entry name" value="S-adenosyl-L-methionine-dependent methyltransferases"/>
    <property type="match status" value="1"/>
</dbReference>